<dbReference type="Proteomes" id="UP000585665">
    <property type="component" value="Unassembled WGS sequence"/>
</dbReference>
<dbReference type="Pfam" id="PF00550">
    <property type="entry name" value="PP-binding"/>
    <property type="match status" value="1"/>
</dbReference>
<evidence type="ECO:0000259" key="1">
    <source>
        <dbReference type="PROSITE" id="PS50075"/>
    </source>
</evidence>
<evidence type="ECO:0000313" key="2">
    <source>
        <dbReference type="EMBL" id="NVN41230.1"/>
    </source>
</evidence>
<dbReference type="EMBL" id="JABXXR010000103">
    <property type="protein sequence ID" value="NVN41230.1"/>
    <property type="molecule type" value="Genomic_DNA"/>
</dbReference>
<proteinExistence type="predicted"/>
<accession>A0A850PFK7</accession>
<dbReference type="SUPFAM" id="SSF47336">
    <property type="entry name" value="ACP-like"/>
    <property type="match status" value="1"/>
</dbReference>
<organism evidence="2 3">
    <name type="scientific">Ameyamaea chiangmaiensis</name>
    <dbReference type="NCBI Taxonomy" id="442969"/>
    <lineage>
        <taxon>Bacteria</taxon>
        <taxon>Pseudomonadati</taxon>
        <taxon>Pseudomonadota</taxon>
        <taxon>Alphaproteobacteria</taxon>
        <taxon>Acetobacterales</taxon>
        <taxon>Acetobacteraceae</taxon>
        <taxon>Ameyamaea</taxon>
    </lineage>
</organism>
<dbReference type="AlphaFoldDB" id="A0A850PFK7"/>
<dbReference type="InterPro" id="IPR036736">
    <property type="entry name" value="ACP-like_sf"/>
</dbReference>
<comment type="caution">
    <text evidence="2">The sequence shown here is derived from an EMBL/GenBank/DDBJ whole genome shotgun (WGS) entry which is preliminary data.</text>
</comment>
<name>A0A850PFK7_9PROT</name>
<feature type="domain" description="Carrier" evidence="1">
    <location>
        <begin position="1"/>
        <end position="79"/>
    </location>
</feature>
<protein>
    <submittedName>
        <fullName evidence="2">Acyl carrier protein</fullName>
    </submittedName>
</protein>
<evidence type="ECO:0000313" key="3">
    <source>
        <dbReference type="Proteomes" id="UP000585665"/>
    </source>
</evidence>
<dbReference type="InterPro" id="IPR009081">
    <property type="entry name" value="PP-bd_ACP"/>
</dbReference>
<gene>
    <name evidence="2" type="ORF">HUK82_11750</name>
</gene>
<dbReference type="RefSeq" id="WP_176614141.1">
    <property type="nucleotide sequence ID" value="NZ_JABXXR010000103.1"/>
</dbReference>
<dbReference type="PROSITE" id="PS50075">
    <property type="entry name" value="CARRIER"/>
    <property type="match status" value="1"/>
</dbReference>
<keyword evidence="3" id="KW-1185">Reference proteome</keyword>
<dbReference type="Gene3D" id="1.10.1200.10">
    <property type="entry name" value="ACP-like"/>
    <property type="match status" value="1"/>
</dbReference>
<reference evidence="2 3" key="1">
    <citation type="submission" date="2020-06" db="EMBL/GenBank/DDBJ databases">
        <title>Description of novel acetic acid bacteria.</title>
        <authorList>
            <person name="Sombolestani A."/>
        </authorList>
    </citation>
    <scope>NUCLEOTIDE SEQUENCE [LARGE SCALE GENOMIC DNA]</scope>
    <source>
        <strain evidence="2 3">LMG 27010</strain>
    </source>
</reference>
<sequence>MTQETGLDALRDILSGLFRVDPASIQESTTAADIPGWDSLQMVNIILSVQRRFGITFRNRDIDEVMNVGDLAALIDRATKA</sequence>